<feature type="region of interest" description="Disordered" evidence="1">
    <location>
        <begin position="634"/>
        <end position="671"/>
    </location>
</feature>
<accession>A0ABU2C714</accession>
<keyword evidence="2" id="KW-0812">Transmembrane</keyword>
<name>A0ABU2C714_9BURK</name>
<gene>
    <name evidence="3" type="ORF">J2X19_001773</name>
</gene>
<feature type="transmembrane region" description="Helical" evidence="2">
    <location>
        <begin position="589"/>
        <end position="614"/>
    </location>
</feature>
<dbReference type="EMBL" id="JAVDXT010000001">
    <property type="protein sequence ID" value="MDR7377115.1"/>
    <property type="molecule type" value="Genomic_DNA"/>
</dbReference>
<feature type="compositionally biased region" description="Low complexity" evidence="1">
    <location>
        <begin position="348"/>
        <end position="362"/>
    </location>
</feature>
<feature type="region of interest" description="Disordered" evidence="1">
    <location>
        <begin position="342"/>
        <end position="362"/>
    </location>
</feature>
<evidence type="ECO:0000313" key="4">
    <source>
        <dbReference type="Proteomes" id="UP001180487"/>
    </source>
</evidence>
<keyword evidence="2" id="KW-1133">Transmembrane helix</keyword>
<comment type="caution">
    <text evidence="3">The sequence shown here is derived from an EMBL/GenBank/DDBJ whole genome shotgun (WGS) entry which is preliminary data.</text>
</comment>
<sequence>MENSIIDIVLGLALIYLALSLLISSAQEMVSGAFFKGRQATLHDLLYEATGQDDALKQRVLANPLVFALYRGGVAHEGIKMWRRASGPVEVPPDIFARALLTEVNQIDPGKHPSDRYASPLSFLDALKDKGLDKDGTGERKVVGALRALVVGRETDWGGFEAAIAAWFEYIGDRSTGWFKRSATIWTFWLSLCLALALNVDSFHIARVLGSDAELRVGLADLAERFIRTEQQGSTTPVPAQAPAPAKPEVMATARLMDAYNRLAPLFDRDENIGRFERRLQPVRESCGIVAGLWSDKVGSKANDRASKVGDKFISDAGAWLEVIPAMIPYIDMAIAGYVPPPSPTRPGTPGSTAPATGTKSSVQPASAVVAAVSKPSTSPAPVVAATAAGSKSSTPPAPVVSAVGTEPPAQPASAVSAPEKPADVSQAKQVASALRAAHTCVSHISTWVGAASTASNDAAVQTAMQAAAVALKDSQAALETLMKRSKAPEKLQRLFKSDPEEFNQCALTASSLEEVRTCMETDNVWTRLPFGYSSANLNNQFCSVRSAATLAETNAKPGLFFCLDSDENRVNPRSEIGLPAMRLHSRGFMAYVSWLAGILVTTFFVCLGAPVWFDVLSKFVKLRVAGRMEDRENNAAKANGTLPLLPPSKPAPTSSTPSTNPSPTPSATPYEAELSRREIIALQQRLGVSPETGELDDATRLKLRAKLGGSDVLTSTTYTELVGRPPMASSINLASAASRPRVRQAHPQVPVLANKLMVALDFPARVASTERAFNDDLRALTVLYRYKKAATQAERDTLLALARDNPSTLDELDEELMNEILQNVATFPRSVAPWMDWVLGELGQVEVNASSRKSSNPRICEYLDAVATSYGDKGDTTPWCGAFAAWVVTRYNAEATARTALPPFPLKPNPPPTPTLAHSWTTWGKARPRNAAVVGDIVVVKIEKDGDAPGVKSGFHVGWCLTATTQSVNLLGGNQSHGGRVCISTFSKSDIVHAGF</sequence>
<proteinExistence type="predicted"/>
<evidence type="ECO:0008006" key="5">
    <source>
        <dbReference type="Google" id="ProtNLM"/>
    </source>
</evidence>
<evidence type="ECO:0000256" key="1">
    <source>
        <dbReference type="SAM" id="MobiDB-lite"/>
    </source>
</evidence>
<evidence type="ECO:0000313" key="3">
    <source>
        <dbReference type="EMBL" id="MDR7377115.1"/>
    </source>
</evidence>
<organism evidence="3 4">
    <name type="scientific">Rhodoferax ferrireducens</name>
    <dbReference type="NCBI Taxonomy" id="192843"/>
    <lineage>
        <taxon>Bacteria</taxon>
        <taxon>Pseudomonadati</taxon>
        <taxon>Pseudomonadota</taxon>
        <taxon>Betaproteobacteria</taxon>
        <taxon>Burkholderiales</taxon>
        <taxon>Comamonadaceae</taxon>
        <taxon>Rhodoferax</taxon>
    </lineage>
</organism>
<protein>
    <recommendedName>
        <fullName evidence="5">Peptidoglycan binding-like domain-containing protein</fullName>
    </recommendedName>
</protein>
<feature type="region of interest" description="Disordered" evidence="1">
    <location>
        <begin position="388"/>
        <end position="421"/>
    </location>
</feature>
<reference evidence="3 4" key="1">
    <citation type="submission" date="2023-07" db="EMBL/GenBank/DDBJ databases">
        <title>Sorghum-associated microbial communities from plants grown in Nebraska, USA.</title>
        <authorList>
            <person name="Schachtman D."/>
        </authorList>
    </citation>
    <scope>NUCLEOTIDE SEQUENCE [LARGE SCALE GENOMIC DNA]</scope>
    <source>
        <strain evidence="3 4">BE313</strain>
    </source>
</reference>
<keyword evidence="4" id="KW-1185">Reference proteome</keyword>
<keyword evidence="2" id="KW-0472">Membrane</keyword>
<dbReference type="RefSeq" id="WP_310372559.1">
    <property type="nucleotide sequence ID" value="NZ_JAVDXT010000001.1"/>
</dbReference>
<dbReference type="Proteomes" id="UP001180487">
    <property type="component" value="Unassembled WGS sequence"/>
</dbReference>
<evidence type="ECO:0000256" key="2">
    <source>
        <dbReference type="SAM" id="Phobius"/>
    </source>
</evidence>